<feature type="compositionally biased region" description="Polar residues" evidence="1">
    <location>
        <begin position="365"/>
        <end position="377"/>
    </location>
</feature>
<dbReference type="AlphaFoldDB" id="A0A7I8W632"/>
<reference evidence="2 3" key="1">
    <citation type="submission" date="2020-08" db="EMBL/GenBank/DDBJ databases">
        <authorList>
            <person name="Hejnol A."/>
        </authorList>
    </citation>
    <scope>NUCLEOTIDE SEQUENCE [LARGE SCALE GENOMIC DNA]</scope>
</reference>
<accession>A0A7I8W632</accession>
<protein>
    <submittedName>
        <fullName evidence="2">DgyrCDS12016</fullName>
    </submittedName>
</protein>
<proteinExistence type="predicted"/>
<feature type="region of interest" description="Disordered" evidence="1">
    <location>
        <begin position="347"/>
        <end position="395"/>
    </location>
</feature>
<dbReference type="Proteomes" id="UP000549394">
    <property type="component" value="Unassembled WGS sequence"/>
</dbReference>
<evidence type="ECO:0000313" key="3">
    <source>
        <dbReference type="Proteomes" id="UP000549394"/>
    </source>
</evidence>
<evidence type="ECO:0000313" key="2">
    <source>
        <dbReference type="EMBL" id="CAD5123694.1"/>
    </source>
</evidence>
<comment type="caution">
    <text evidence="2">The sequence shown here is derived from an EMBL/GenBank/DDBJ whole genome shotgun (WGS) entry which is preliminary data.</text>
</comment>
<feature type="region of interest" description="Disordered" evidence="1">
    <location>
        <begin position="175"/>
        <end position="222"/>
    </location>
</feature>
<sequence length="395" mass="44616">MNDSEVFRPTNGPLIVRGNLRQNLVDEAFKKQGMERLSRPGSQARFGNLSFNSFFARHNPHPSRVRHMPGLLDIPICTVNDDGYFASPRYKLSFPPNNFQQQKMKIPVNADRFQDPYKYTVDTISGLQHHLGGNLNMRVFREKAVPHVGLVPVTEAWRDELRALTDAAYNVAPKQNLPQIHQTGSGKASPARSTASRQKTPNTSKPQSHCSRPGTRVKTQYSTETGRIIPASSRPGTRKDRLFHRFDHIVEENDKESAIFQMLCQILQTDDINSVQAWLVSAGDREKALVLNMIQAVLGSKEEYNNPYTNYKPSEVFLPQPIEGSIIGDEKSDRLKLDEVIESKKTSRIQTANSKRHSPIEEDFQAQSSKDASTNTEKAPHSAPPVLRYTRSHYL</sequence>
<evidence type="ECO:0000256" key="1">
    <source>
        <dbReference type="SAM" id="MobiDB-lite"/>
    </source>
</evidence>
<dbReference type="EMBL" id="CAJFCJ010000019">
    <property type="protein sequence ID" value="CAD5123694.1"/>
    <property type="molecule type" value="Genomic_DNA"/>
</dbReference>
<dbReference type="PANTHER" id="PTHR33772">
    <property type="entry name" value="THYMUS, BRAIN AND TESTES-ASSOCIATED"/>
    <property type="match status" value="1"/>
</dbReference>
<keyword evidence="3" id="KW-1185">Reference proteome</keyword>
<dbReference type="OrthoDB" id="9982103at2759"/>
<dbReference type="InterPro" id="IPR037394">
    <property type="entry name" value="TBATA-like"/>
</dbReference>
<organism evidence="2 3">
    <name type="scientific">Dimorphilus gyrociliatus</name>
    <dbReference type="NCBI Taxonomy" id="2664684"/>
    <lineage>
        <taxon>Eukaryota</taxon>
        <taxon>Metazoa</taxon>
        <taxon>Spiralia</taxon>
        <taxon>Lophotrochozoa</taxon>
        <taxon>Annelida</taxon>
        <taxon>Polychaeta</taxon>
        <taxon>Polychaeta incertae sedis</taxon>
        <taxon>Dinophilidae</taxon>
        <taxon>Dimorphilus</taxon>
    </lineage>
</organism>
<dbReference type="PANTHER" id="PTHR33772:SF1">
    <property type="entry name" value="PROTEIN TBATA"/>
    <property type="match status" value="1"/>
</dbReference>
<feature type="compositionally biased region" description="Polar residues" evidence="1">
    <location>
        <begin position="176"/>
        <end position="210"/>
    </location>
</feature>
<dbReference type="Pfam" id="PF15256">
    <property type="entry name" value="SPATIAL"/>
    <property type="match status" value="1"/>
</dbReference>
<gene>
    <name evidence="2" type="ORF">DGYR_LOCUS11347</name>
</gene>
<name>A0A7I8W632_9ANNE</name>